<gene>
    <name evidence="9" type="ORF">RIMI_LOCUS6338418</name>
</gene>
<dbReference type="InterPro" id="IPR013783">
    <property type="entry name" value="Ig-like_fold"/>
</dbReference>
<keyword evidence="3" id="KW-0732">Signal</keyword>
<evidence type="ECO:0000313" key="10">
    <source>
        <dbReference type="Proteomes" id="UP001176940"/>
    </source>
</evidence>
<dbReference type="PANTHER" id="PTHR23037">
    <property type="entry name" value="CYTOKINE RECEPTOR"/>
    <property type="match status" value="1"/>
</dbReference>
<keyword evidence="5 8" id="KW-0472">Membrane</keyword>
<sequence length="261" mass="29467">FLDLLDKGEPCETYTYQSGIPVGCLFRLEKDYKACNYLVAVVTDRTHDIKPYICFQDINTIAKLNAPVIHDMKRTPNNSLFVSWNIFDIDKYEVQLNLSNGDSYQIDSGNSKEIPNALPDVTYTAKVRVKLHQSAFGLLNELQENENFFWSEWSEEKTLPGDKGGLTFILLLLLVPLVIILVTVILLMNIKRVLIIMCPQVPDPSKVISKDIQLRQSTFPGAYALQYFALPSTGQTKYACARAAAVRLHRGLICSIPECCR</sequence>
<reference evidence="9" key="1">
    <citation type="submission" date="2023-07" db="EMBL/GenBank/DDBJ databases">
        <authorList>
            <person name="Stuckert A."/>
        </authorList>
    </citation>
    <scope>NUCLEOTIDE SEQUENCE</scope>
</reference>
<keyword evidence="2 8" id="KW-0812">Transmembrane</keyword>
<feature type="transmembrane region" description="Helical" evidence="8">
    <location>
        <begin position="166"/>
        <end position="187"/>
    </location>
</feature>
<evidence type="ECO:0000256" key="3">
    <source>
        <dbReference type="ARBA" id="ARBA00022729"/>
    </source>
</evidence>
<keyword evidence="7" id="KW-0325">Glycoprotein</keyword>
<accession>A0ABN9L7V7</accession>
<evidence type="ECO:0000256" key="2">
    <source>
        <dbReference type="ARBA" id="ARBA00022692"/>
    </source>
</evidence>
<feature type="non-terminal residue" evidence="9">
    <location>
        <position position="1"/>
    </location>
</feature>
<feature type="non-terminal residue" evidence="9">
    <location>
        <position position="261"/>
    </location>
</feature>
<evidence type="ECO:0000256" key="4">
    <source>
        <dbReference type="ARBA" id="ARBA00022989"/>
    </source>
</evidence>
<keyword evidence="6" id="KW-0675">Receptor</keyword>
<protein>
    <submittedName>
        <fullName evidence="9">Uncharacterized protein</fullName>
    </submittedName>
</protein>
<dbReference type="PANTHER" id="PTHR23037:SF46">
    <property type="entry name" value="INTERLEUKIN 5 RECEPTOR SUBUNIT ALPHA"/>
    <property type="match status" value="1"/>
</dbReference>
<dbReference type="InterPro" id="IPR036116">
    <property type="entry name" value="FN3_sf"/>
</dbReference>
<comment type="caution">
    <text evidence="9">The sequence shown here is derived from an EMBL/GenBank/DDBJ whole genome shotgun (WGS) entry which is preliminary data.</text>
</comment>
<dbReference type="EMBL" id="CAUEEQ010011327">
    <property type="protein sequence ID" value="CAJ0935483.1"/>
    <property type="molecule type" value="Genomic_DNA"/>
</dbReference>
<proteinExistence type="predicted"/>
<dbReference type="Proteomes" id="UP001176940">
    <property type="component" value="Unassembled WGS sequence"/>
</dbReference>
<dbReference type="SUPFAM" id="SSF49265">
    <property type="entry name" value="Fibronectin type III"/>
    <property type="match status" value="1"/>
</dbReference>
<evidence type="ECO:0000256" key="7">
    <source>
        <dbReference type="ARBA" id="ARBA00023180"/>
    </source>
</evidence>
<evidence type="ECO:0000256" key="1">
    <source>
        <dbReference type="ARBA" id="ARBA00004479"/>
    </source>
</evidence>
<evidence type="ECO:0000256" key="8">
    <source>
        <dbReference type="SAM" id="Phobius"/>
    </source>
</evidence>
<keyword evidence="4 8" id="KW-1133">Transmembrane helix</keyword>
<keyword evidence="10" id="KW-1185">Reference proteome</keyword>
<evidence type="ECO:0000256" key="6">
    <source>
        <dbReference type="ARBA" id="ARBA00023170"/>
    </source>
</evidence>
<dbReference type="Gene3D" id="2.60.40.10">
    <property type="entry name" value="Immunoglobulins"/>
    <property type="match status" value="1"/>
</dbReference>
<name>A0ABN9L7V7_9NEOB</name>
<evidence type="ECO:0000313" key="9">
    <source>
        <dbReference type="EMBL" id="CAJ0935483.1"/>
    </source>
</evidence>
<comment type="subcellular location">
    <subcellularLocation>
        <location evidence="1">Membrane</location>
        <topology evidence="1">Single-pass type I membrane protein</topology>
    </subcellularLocation>
</comment>
<organism evidence="9 10">
    <name type="scientific">Ranitomeya imitator</name>
    <name type="common">mimic poison frog</name>
    <dbReference type="NCBI Taxonomy" id="111125"/>
    <lineage>
        <taxon>Eukaryota</taxon>
        <taxon>Metazoa</taxon>
        <taxon>Chordata</taxon>
        <taxon>Craniata</taxon>
        <taxon>Vertebrata</taxon>
        <taxon>Euteleostomi</taxon>
        <taxon>Amphibia</taxon>
        <taxon>Batrachia</taxon>
        <taxon>Anura</taxon>
        <taxon>Neobatrachia</taxon>
        <taxon>Hyloidea</taxon>
        <taxon>Dendrobatidae</taxon>
        <taxon>Dendrobatinae</taxon>
        <taxon>Ranitomeya</taxon>
    </lineage>
</organism>
<evidence type="ECO:0000256" key="5">
    <source>
        <dbReference type="ARBA" id="ARBA00023136"/>
    </source>
</evidence>